<dbReference type="PANTHER" id="PTHR43179">
    <property type="entry name" value="RHAMNOSYLTRANSFERASE WBBL"/>
    <property type="match status" value="1"/>
</dbReference>
<dbReference type="Gene3D" id="3.90.550.10">
    <property type="entry name" value="Spore Coat Polysaccharide Biosynthesis Protein SpsA, Chain A"/>
    <property type="match status" value="1"/>
</dbReference>
<keyword evidence="2" id="KW-1185">Reference proteome</keyword>
<dbReference type="AlphaFoldDB" id="A0A9X2FGP4"/>
<gene>
    <name evidence="1" type="ORF">NG895_15675</name>
</gene>
<proteinExistence type="predicted"/>
<dbReference type="Pfam" id="PF13641">
    <property type="entry name" value="Glyco_tranf_2_3"/>
    <property type="match status" value="1"/>
</dbReference>
<comment type="caution">
    <text evidence="1">The sequence shown here is derived from an EMBL/GenBank/DDBJ whole genome shotgun (WGS) entry which is preliminary data.</text>
</comment>
<evidence type="ECO:0000313" key="2">
    <source>
        <dbReference type="Proteomes" id="UP001155241"/>
    </source>
</evidence>
<dbReference type="InterPro" id="IPR029044">
    <property type="entry name" value="Nucleotide-diphossugar_trans"/>
</dbReference>
<dbReference type="Proteomes" id="UP001155241">
    <property type="component" value="Unassembled WGS sequence"/>
</dbReference>
<dbReference type="EMBL" id="JAMXLR010000055">
    <property type="protein sequence ID" value="MCO6045351.1"/>
    <property type="molecule type" value="Genomic_DNA"/>
</dbReference>
<evidence type="ECO:0000313" key="1">
    <source>
        <dbReference type="EMBL" id="MCO6045351.1"/>
    </source>
</evidence>
<dbReference type="SUPFAM" id="SSF53448">
    <property type="entry name" value="Nucleotide-diphospho-sugar transferases"/>
    <property type="match status" value="1"/>
</dbReference>
<name>A0A9X2FGP4_9BACT</name>
<accession>A0A9X2FGP4</accession>
<protein>
    <submittedName>
        <fullName evidence="1">Glycosyltransferase family 2 protein</fullName>
    </submittedName>
</protein>
<dbReference type="RefSeq" id="WP_252853466.1">
    <property type="nucleotide sequence ID" value="NZ_JAMXLR010000055.1"/>
</dbReference>
<organism evidence="1 2">
    <name type="scientific">Aeoliella straminimaris</name>
    <dbReference type="NCBI Taxonomy" id="2954799"/>
    <lineage>
        <taxon>Bacteria</taxon>
        <taxon>Pseudomonadati</taxon>
        <taxon>Planctomycetota</taxon>
        <taxon>Planctomycetia</taxon>
        <taxon>Pirellulales</taxon>
        <taxon>Lacipirellulaceae</taxon>
        <taxon>Aeoliella</taxon>
    </lineage>
</organism>
<reference evidence="1" key="1">
    <citation type="submission" date="2022-06" db="EMBL/GenBank/DDBJ databases">
        <title>Aeoliella straminimaris, a novel planctomycete from sediments.</title>
        <authorList>
            <person name="Vitorino I.R."/>
            <person name="Lage O.M."/>
        </authorList>
    </citation>
    <scope>NUCLEOTIDE SEQUENCE</scope>
    <source>
        <strain evidence="1">ICT_H6.2</strain>
    </source>
</reference>
<dbReference type="PANTHER" id="PTHR43179:SF7">
    <property type="entry name" value="RHAMNOSYLTRANSFERASE WBBL"/>
    <property type="match status" value="1"/>
</dbReference>
<sequence length="329" mass="37186">MTETKILIVIVCYRSADLVIDCLHSLAPQIDDVPGTRVEICENGTGEESLAHLQAAIDMNRWSDWVSITPISPNRGFAGGNNVVLGPALASENPPRYLLLLNADTIVRPGAIRAMYDGLEAQPNVGILSPRLEWPDGTPQGSAFLDFTPLHEFIKAAGTGTVTRLFKRGHGGMPLSDEPHHAEWVSFACALIRREVFQKCGLLDEGYYLYYDDADYCRLTRQAGWDVLYYPLARVVHLRGRSNPAKSLAAEKRRRPRYWYISRARYYAKFNGRGHLWLANTMWWGGRLISLARELVGNRARSVCDKEGRDIWIHAWTPMKHHEPSDRQS</sequence>